<dbReference type="PANTHER" id="PTHR42749">
    <property type="entry name" value="CELL SHAPE-DETERMINING PROTEIN MREB"/>
    <property type="match status" value="1"/>
</dbReference>
<keyword evidence="6" id="KW-1185">Reference proteome</keyword>
<evidence type="ECO:0000256" key="4">
    <source>
        <dbReference type="SAM" id="MobiDB-lite"/>
    </source>
</evidence>
<dbReference type="InterPro" id="IPR043129">
    <property type="entry name" value="ATPase_NBD"/>
</dbReference>
<dbReference type="Proteomes" id="UP000245639">
    <property type="component" value="Unassembled WGS sequence"/>
</dbReference>
<evidence type="ECO:0000256" key="1">
    <source>
        <dbReference type="ARBA" id="ARBA00022741"/>
    </source>
</evidence>
<evidence type="ECO:0000256" key="2">
    <source>
        <dbReference type="ARBA" id="ARBA00022840"/>
    </source>
</evidence>
<gene>
    <name evidence="5" type="ORF">C8D89_10530</name>
</gene>
<dbReference type="Gene3D" id="3.30.420.40">
    <property type="match status" value="2"/>
</dbReference>
<dbReference type="Pfam" id="PF00012">
    <property type="entry name" value="HSP70"/>
    <property type="match status" value="1"/>
</dbReference>
<dbReference type="AlphaFoldDB" id="A0A2U1FCN9"/>
<proteinExistence type="predicted"/>
<keyword evidence="1" id="KW-0547">Nucleotide-binding</keyword>
<comment type="caution">
    <text evidence="5">The sequence shown here is derived from an EMBL/GenBank/DDBJ whole genome shotgun (WGS) entry which is preliminary data.</text>
</comment>
<organism evidence="5 6">
    <name type="scientific">Actinomycetospora cinnamomea</name>
    <dbReference type="NCBI Taxonomy" id="663609"/>
    <lineage>
        <taxon>Bacteria</taxon>
        <taxon>Bacillati</taxon>
        <taxon>Actinomycetota</taxon>
        <taxon>Actinomycetes</taxon>
        <taxon>Pseudonocardiales</taxon>
        <taxon>Pseudonocardiaceae</taxon>
        <taxon>Actinomycetospora</taxon>
    </lineage>
</organism>
<keyword evidence="3" id="KW-0143">Chaperone</keyword>
<dbReference type="OrthoDB" id="3333926at2"/>
<feature type="compositionally biased region" description="Pro residues" evidence="4">
    <location>
        <begin position="399"/>
        <end position="430"/>
    </location>
</feature>
<evidence type="ECO:0000313" key="6">
    <source>
        <dbReference type="Proteomes" id="UP000245639"/>
    </source>
</evidence>
<dbReference type="SUPFAM" id="SSF53067">
    <property type="entry name" value="Actin-like ATPase domain"/>
    <property type="match status" value="2"/>
</dbReference>
<protein>
    <submittedName>
        <fullName evidence="5">Hsp70 protein</fullName>
    </submittedName>
</protein>
<feature type="region of interest" description="Disordered" evidence="4">
    <location>
        <begin position="383"/>
        <end position="458"/>
    </location>
</feature>
<evidence type="ECO:0000256" key="3">
    <source>
        <dbReference type="ARBA" id="ARBA00023186"/>
    </source>
</evidence>
<dbReference type="Gene3D" id="3.90.640.10">
    <property type="entry name" value="Actin, Chain A, domain 4"/>
    <property type="match status" value="1"/>
</dbReference>
<evidence type="ECO:0000313" key="5">
    <source>
        <dbReference type="EMBL" id="PVZ09957.1"/>
    </source>
</evidence>
<keyword evidence="2" id="KW-0067">ATP-binding</keyword>
<name>A0A2U1FCN9_9PSEU</name>
<dbReference type="GO" id="GO:0140662">
    <property type="term" value="F:ATP-dependent protein folding chaperone"/>
    <property type="evidence" value="ECO:0007669"/>
    <property type="project" value="InterPro"/>
</dbReference>
<dbReference type="PANTHER" id="PTHR42749:SF1">
    <property type="entry name" value="CELL SHAPE-DETERMINING PROTEIN MREB"/>
    <property type="match status" value="1"/>
</dbReference>
<dbReference type="PRINTS" id="PR00301">
    <property type="entry name" value="HEATSHOCK70"/>
</dbReference>
<sequence length="567" mass="59559">MGRRGGVIPPGRGWDLAIDFGTSFTTTATLVDGRTEVLEIDGSKYVPSLVCLDDDGTILVGRDALNESAMAPDRTERVPKRALVASEHVLLGPRTVATVDLVAAVLDRVAGEAVRRFSGRRPGRVVLTHPARWQAGGLELRRLTEAAERAGLGEPDLVAEPVAAAHHYVRSGSDDQAVPDGGMIGVYDFGGGTFDTAVLRRRGVGFELAGSPGGDVALGGEDLDAAFMEILAEHAEALDADRWTELWEAPGRVAERHRTLLRRDVTQAKEALSRLPAVNLWVPGYDDEIRVTRREYERAVEPLLARSVAELQDTIGRAGTTPDALVDVFLTGSTSRTPRISTLLADLLGHVPGMRDDPKAVVALGALATVPGSVSATMHVRLPGEPARGRRPGGHPARPGVPSPPPHAPPARPTPPLTPAGFPAPEPPPDGATTIRRPSSGPSRVPPGRHAAPEVTESAAEDLDEIAREIGAVAEAAGVADRLGAPTVRTGAGDAAARRRLETALEEVGSAIGARFSPFPGLPPAVALQVLREGRDELGGLGRCLERLDAVAERLAGWATSSAVRPG</sequence>
<accession>A0A2U1FCN9</accession>
<dbReference type="EMBL" id="QEKW01000005">
    <property type="protein sequence ID" value="PVZ09957.1"/>
    <property type="molecule type" value="Genomic_DNA"/>
</dbReference>
<dbReference type="InterPro" id="IPR013126">
    <property type="entry name" value="Hsp_70_fam"/>
</dbReference>
<feature type="compositionally biased region" description="Low complexity" evidence="4">
    <location>
        <begin position="431"/>
        <end position="449"/>
    </location>
</feature>
<dbReference type="RefSeq" id="WP_116708236.1">
    <property type="nucleotide sequence ID" value="NZ_QEKW01000005.1"/>
</dbReference>
<reference evidence="5 6" key="1">
    <citation type="submission" date="2018-04" db="EMBL/GenBank/DDBJ databases">
        <title>Genomic Encyclopedia of Type Strains, Phase IV (KMG-IV): sequencing the most valuable type-strain genomes for metagenomic binning, comparative biology and taxonomic classification.</title>
        <authorList>
            <person name="Goeker M."/>
        </authorList>
    </citation>
    <scope>NUCLEOTIDE SEQUENCE [LARGE SCALE GENOMIC DNA]</scope>
    <source>
        <strain evidence="5 6">DSM 45771</strain>
    </source>
</reference>
<dbReference type="GO" id="GO:0005524">
    <property type="term" value="F:ATP binding"/>
    <property type="evidence" value="ECO:0007669"/>
    <property type="project" value="UniProtKB-KW"/>
</dbReference>